<sequence>MSNMDTLLQKINPNKKSISRAELIEFVREAITQIGEINEAYKKYFESTDSNEVPAVFNEIEAKIEKISEAYTYLYSKDGTSDKSKVAELKEKIDEIKAYHANLLSDDDSVESEIEEAREKITEFYEYLFGDDKEDGIEPEVRKAIKDILQSQKDIATFEDHVKNELKPFLTDTKSDIETKRKEVDALLSDAIVGTLAQGYSESKSEYSIPIKLKFKEWKKAWVWNIYAVTFNTIGRKIGFLTSYTFFIMPLVGMLYILINETTAKIVLQSLSGDGVRPSATELIYIKTIISIPLIWIAWYAQRNISQRKRLFEEYNHKLRVVQMYLMFATKKESYPLDARDELETTLIEVIKRNPSEVFGRDETILDKFAGIFGIGKSMVQEAVSEVSSVTEKIVKATK</sequence>
<dbReference type="EMBL" id="PCVM01000073">
    <property type="protein sequence ID" value="PIQ73311.1"/>
    <property type="molecule type" value="Genomic_DNA"/>
</dbReference>
<keyword evidence="2" id="KW-1133">Transmembrane helix</keyword>
<keyword evidence="2" id="KW-0472">Membrane</keyword>
<evidence type="ECO:0000256" key="2">
    <source>
        <dbReference type="SAM" id="Phobius"/>
    </source>
</evidence>
<feature type="transmembrane region" description="Helical" evidence="2">
    <location>
        <begin position="283"/>
        <end position="301"/>
    </location>
</feature>
<protein>
    <submittedName>
        <fullName evidence="3">Uncharacterized protein</fullName>
    </submittedName>
</protein>
<accession>A0A2M6ITQ1</accession>
<dbReference type="Proteomes" id="UP000231056">
    <property type="component" value="Unassembled WGS sequence"/>
</dbReference>
<feature type="coiled-coil region" evidence="1">
    <location>
        <begin position="86"/>
        <end position="120"/>
    </location>
</feature>
<evidence type="ECO:0000313" key="3">
    <source>
        <dbReference type="EMBL" id="PIQ73311.1"/>
    </source>
</evidence>
<evidence type="ECO:0000256" key="1">
    <source>
        <dbReference type="SAM" id="Coils"/>
    </source>
</evidence>
<name>A0A2M6ITQ1_9BACT</name>
<comment type="caution">
    <text evidence="3">The sequence shown here is derived from an EMBL/GenBank/DDBJ whole genome shotgun (WGS) entry which is preliminary data.</text>
</comment>
<feature type="transmembrane region" description="Helical" evidence="2">
    <location>
        <begin position="238"/>
        <end position="259"/>
    </location>
</feature>
<evidence type="ECO:0000313" key="4">
    <source>
        <dbReference type="Proteomes" id="UP000231056"/>
    </source>
</evidence>
<dbReference type="AlphaFoldDB" id="A0A2M6ITQ1"/>
<gene>
    <name evidence="3" type="ORF">COV58_03200</name>
</gene>
<reference evidence="3 4" key="1">
    <citation type="submission" date="2017-09" db="EMBL/GenBank/DDBJ databases">
        <title>Depth-based differentiation of microbial function through sediment-hosted aquifers and enrichment of novel symbionts in the deep terrestrial subsurface.</title>
        <authorList>
            <person name="Probst A.J."/>
            <person name="Ladd B."/>
            <person name="Jarett J.K."/>
            <person name="Geller-Mcgrath D.E."/>
            <person name="Sieber C.M."/>
            <person name="Emerson J.B."/>
            <person name="Anantharaman K."/>
            <person name="Thomas B.C."/>
            <person name="Malmstrom R."/>
            <person name="Stieglmeier M."/>
            <person name="Klingl A."/>
            <person name="Woyke T."/>
            <person name="Ryan C.M."/>
            <person name="Banfield J.F."/>
        </authorList>
    </citation>
    <scope>NUCLEOTIDE SEQUENCE [LARGE SCALE GENOMIC DNA]</scope>
    <source>
        <strain evidence="3">CG11_big_fil_rev_8_21_14_0_20_36_8</strain>
    </source>
</reference>
<keyword evidence="1" id="KW-0175">Coiled coil</keyword>
<proteinExistence type="predicted"/>
<organism evidence="3 4">
    <name type="scientific">Candidatus Roizmanbacteria bacterium CG11_big_fil_rev_8_21_14_0_20_36_8</name>
    <dbReference type="NCBI Taxonomy" id="1974856"/>
    <lineage>
        <taxon>Bacteria</taxon>
        <taxon>Candidatus Roizmaniibacteriota</taxon>
    </lineage>
</organism>
<keyword evidence="2" id="KW-0812">Transmembrane</keyword>